<name>A0AB73IEU6_9BURK</name>
<evidence type="ECO:0000313" key="2">
    <source>
        <dbReference type="EMBL" id="MDP9647892.1"/>
    </source>
</evidence>
<dbReference type="EMBL" id="JAURTK010000003">
    <property type="protein sequence ID" value="MDP9647892.1"/>
    <property type="molecule type" value="Genomic_DNA"/>
</dbReference>
<accession>A0AB73IEU6</accession>
<feature type="transmembrane region" description="Helical" evidence="1">
    <location>
        <begin position="126"/>
        <end position="145"/>
    </location>
</feature>
<organism evidence="2 3">
    <name type="scientific">Paraburkholderia caledonica</name>
    <dbReference type="NCBI Taxonomy" id="134536"/>
    <lineage>
        <taxon>Bacteria</taxon>
        <taxon>Pseudomonadati</taxon>
        <taxon>Pseudomonadota</taxon>
        <taxon>Betaproteobacteria</taxon>
        <taxon>Burkholderiales</taxon>
        <taxon>Burkholderiaceae</taxon>
        <taxon>Paraburkholderia</taxon>
    </lineage>
</organism>
<feature type="transmembrane region" description="Helical" evidence="1">
    <location>
        <begin position="189"/>
        <end position="207"/>
    </location>
</feature>
<feature type="transmembrane region" description="Helical" evidence="1">
    <location>
        <begin position="157"/>
        <end position="177"/>
    </location>
</feature>
<proteinExistence type="predicted"/>
<dbReference type="AlphaFoldDB" id="A0AB73IEU6"/>
<protein>
    <recommendedName>
        <fullName evidence="4">DUF1109 domain-containing protein</fullName>
    </recommendedName>
</protein>
<feature type="transmembrane region" description="Helical" evidence="1">
    <location>
        <begin position="91"/>
        <end position="114"/>
    </location>
</feature>
<keyword evidence="1" id="KW-1133">Transmembrane helix</keyword>
<dbReference type="Proteomes" id="UP001229486">
    <property type="component" value="Unassembled WGS sequence"/>
</dbReference>
<comment type="caution">
    <text evidence="2">The sequence shown here is derived from an EMBL/GenBank/DDBJ whole genome shotgun (WGS) entry which is preliminary data.</text>
</comment>
<reference evidence="2" key="1">
    <citation type="submission" date="2023-07" db="EMBL/GenBank/DDBJ databases">
        <title>Sorghum-associated microbial communities from plants grown in Nebraska, USA.</title>
        <authorList>
            <person name="Schachtman D."/>
        </authorList>
    </citation>
    <scope>NUCLEOTIDE SEQUENCE</scope>
    <source>
        <strain evidence="2">DS1061</strain>
    </source>
</reference>
<dbReference type="InterPro" id="IPR009495">
    <property type="entry name" value="NrsF"/>
</dbReference>
<dbReference type="Pfam" id="PF06532">
    <property type="entry name" value="NrsF"/>
    <property type="match status" value="1"/>
</dbReference>
<feature type="transmembrane region" description="Helical" evidence="1">
    <location>
        <begin position="59"/>
        <end position="79"/>
    </location>
</feature>
<keyword evidence="1" id="KW-0812">Transmembrane</keyword>
<evidence type="ECO:0008006" key="4">
    <source>
        <dbReference type="Google" id="ProtNLM"/>
    </source>
</evidence>
<gene>
    <name evidence="2" type="ORF">J2793_003338</name>
</gene>
<keyword evidence="1" id="KW-0472">Membrane</keyword>
<feature type="transmembrane region" description="Helical" evidence="1">
    <location>
        <begin position="26"/>
        <end position="47"/>
    </location>
</feature>
<sequence length="214" mass="22661">MNTDQVISLLAAGLVPQSRRAVLNRFCIALTIGVLAAFAAVVVSRGVQPDLAALFARPLFWGKLAFPLLTAVAAILVAARLSIPGLSPGRAWFLLALPYAAVWVAAIAVLAAAPAADREALLFGHTWRQCPLLIALLSVPCYLALSWAMRGLAPTRLRLTGAATGLLSGALATLAYVLRCPEMSVPFWAAWYSIGMAIPALAGYLLARVSLRWS</sequence>
<evidence type="ECO:0000256" key="1">
    <source>
        <dbReference type="SAM" id="Phobius"/>
    </source>
</evidence>
<evidence type="ECO:0000313" key="3">
    <source>
        <dbReference type="Proteomes" id="UP001229486"/>
    </source>
</evidence>
<dbReference type="RefSeq" id="WP_392394007.1">
    <property type="nucleotide sequence ID" value="NZ_JAURTK010000003.1"/>
</dbReference>